<organism evidence="2 3">
    <name type="scientific">Ferrimonas balearica (strain DSM 9799 / CCM 4581 / KCTC 23876 / PAT)</name>
    <dbReference type="NCBI Taxonomy" id="550540"/>
    <lineage>
        <taxon>Bacteria</taxon>
        <taxon>Pseudomonadati</taxon>
        <taxon>Pseudomonadota</taxon>
        <taxon>Gammaproteobacteria</taxon>
        <taxon>Alteromonadales</taxon>
        <taxon>Ferrimonadaceae</taxon>
        <taxon>Ferrimonas</taxon>
    </lineage>
</organism>
<dbReference type="InterPro" id="IPR015867">
    <property type="entry name" value="N-reg_PII/ATP_PRibTrfase_C"/>
</dbReference>
<evidence type="ECO:0000313" key="2">
    <source>
        <dbReference type="EMBL" id="ADN74695.1"/>
    </source>
</evidence>
<reference evidence="2 3" key="1">
    <citation type="journal article" date="2010" name="Stand. Genomic Sci.">
        <title>Complete genome sequence of Ferrimonas balearica type strain (PAT).</title>
        <authorList>
            <person name="Nolan M."/>
            <person name="Sikorski J."/>
            <person name="Davenport K."/>
            <person name="Lucas S."/>
            <person name="Glavina Del Rio T."/>
            <person name="Tice H."/>
            <person name="Cheng J."/>
            <person name="Goodwin L."/>
            <person name="Pitluck S."/>
            <person name="Liolios K."/>
            <person name="Ivanova N."/>
            <person name="Mavromatis K."/>
            <person name="Ovchinnikova G."/>
            <person name="Pati A."/>
            <person name="Chen A."/>
            <person name="Palaniappan K."/>
            <person name="Land M."/>
            <person name="Hauser L."/>
            <person name="Chang Y."/>
            <person name="Jeffries C."/>
            <person name="Tapia R."/>
            <person name="Brettin T."/>
            <person name="Detter J."/>
            <person name="Han C."/>
            <person name="Yasawong M."/>
            <person name="Rohde M."/>
            <person name="Tindall B."/>
            <person name="Goker M."/>
            <person name="Woyke T."/>
            <person name="Bristow J."/>
            <person name="Eisen J."/>
            <person name="Markowitz V."/>
            <person name="Hugenholtz P."/>
            <person name="Kyrpides N."/>
            <person name="Klenk H."/>
            <person name="Lapidus A."/>
        </authorList>
    </citation>
    <scope>NUCLEOTIDE SEQUENCE [LARGE SCALE GENOMIC DNA]</scope>
    <source>
        <strain evidence="3">DSM 9799 / CCM 4581 / KCTC 23876 / PAT</strain>
    </source>
</reference>
<dbReference type="PANTHER" id="PTHR23419:SF8">
    <property type="entry name" value="FI09726P"/>
    <property type="match status" value="1"/>
</dbReference>
<dbReference type="STRING" id="550540.Fbal_0481"/>
<keyword evidence="3" id="KW-1185">Reference proteome</keyword>
<proteinExistence type="inferred from homology"/>
<dbReference type="HOGENOM" id="CLU_098807_3_1_6"/>
<dbReference type="EMBL" id="CP002209">
    <property type="protein sequence ID" value="ADN74695.1"/>
    <property type="molecule type" value="Genomic_DNA"/>
</dbReference>
<dbReference type="InterPro" id="IPR011322">
    <property type="entry name" value="N-reg_PII-like_a/b"/>
</dbReference>
<dbReference type="Pfam" id="PF03091">
    <property type="entry name" value="CutA1"/>
    <property type="match status" value="1"/>
</dbReference>
<dbReference type="KEGG" id="fbl:Fbal_0481"/>
<protein>
    <submittedName>
        <fullName evidence="2">CutA1 divalent ion tolerance protein</fullName>
    </submittedName>
</protein>
<dbReference type="eggNOG" id="COG1324">
    <property type="taxonomic scope" value="Bacteria"/>
</dbReference>
<dbReference type="Proteomes" id="UP000006683">
    <property type="component" value="Chromosome"/>
</dbReference>
<dbReference type="PANTHER" id="PTHR23419">
    <property type="entry name" value="DIVALENT CATION TOLERANCE CUTA-RELATED"/>
    <property type="match status" value="1"/>
</dbReference>
<dbReference type="GO" id="GO:0005507">
    <property type="term" value="F:copper ion binding"/>
    <property type="evidence" value="ECO:0007669"/>
    <property type="project" value="TreeGrafter"/>
</dbReference>
<sequence>MLSSAQTDPTNDHRVVLCTCPDNASAERVADALLSQKLVACVNLLPGITSLYHWKGELCRDNEVQLVLKTRASCLPALETCIRAHHPYEVPEILALPVEWGHRPYLEWINQHCQP</sequence>
<dbReference type="AlphaFoldDB" id="E1SP46"/>
<evidence type="ECO:0000256" key="1">
    <source>
        <dbReference type="ARBA" id="ARBA00010169"/>
    </source>
</evidence>
<name>E1SP46_FERBD</name>
<dbReference type="SUPFAM" id="SSF54913">
    <property type="entry name" value="GlnB-like"/>
    <property type="match status" value="1"/>
</dbReference>
<dbReference type="InterPro" id="IPR004323">
    <property type="entry name" value="Ion_tolerance_CutA"/>
</dbReference>
<evidence type="ECO:0000313" key="3">
    <source>
        <dbReference type="Proteomes" id="UP000006683"/>
    </source>
</evidence>
<accession>E1SP46</accession>
<gene>
    <name evidence="2" type="ordered locus">Fbal_0481</name>
</gene>
<dbReference type="GO" id="GO:0010038">
    <property type="term" value="P:response to metal ion"/>
    <property type="evidence" value="ECO:0007669"/>
    <property type="project" value="InterPro"/>
</dbReference>
<dbReference type="GeneID" id="67180722"/>
<dbReference type="RefSeq" id="WP_013344001.1">
    <property type="nucleotide sequence ID" value="NC_014541.1"/>
</dbReference>
<dbReference type="Gene3D" id="3.30.70.120">
    <property type="match status" value="1"/>
</dbReference>
<comment type="similarity">
    <text evidence="1">Belongs to the CutA family.</text>
</comment>